<dbReference type="GO" id="GO:0005737">
    <property type="term" value="C:cytoplasm"/>
    <property type="evidence" value="ECO:0007669"/>
    <property type="project" value="UniProtKB-SubCell"/>
</dbReference>
<keyword evidence="3" id="KW-0156">Chromatin regulator</keyword>
<keyword evidence="3" id="KW-0804">Transcription</keyword>
<keyword evidence="3" id="KW-0805">Transcription regulation</keyword>
<dbReference type="GO" id="GO:0006325">
    <property type="term" value="P:chromatin organization"/>
    <property type="evidence" value="ECO:0007669"/>
    <property type="project" value="UniProtKB-KW"/>
</dbReference>
<accession>A0A4P9Z2S9</accession>
<comment type="subcellular location">
    <subcellularLocation>
        <location evidence="3">Nucleus</location>
    </subcellularLocation>
    <subcellularLocation>
        <location evidence="3">Cytoplasm</location>
    </subcellularLocation>
</comment>
<dbReference type="GO" id="GO:0000812">
    <property type="term" value="C:Swr1 complex"/>
    <property type="evidence" value="ECO:0007669"/>
    <property type="project" value="UniProtKB-UniRule"/>
</dbReference>
<keyword evidence="1 2" id="KW-0539">Nucleus</keyword>
<name>A0A4P9Z2S9_9FUNG</name>
<comment type="function">
    <text evidence="3">Component of the SWR1 complex which mediates the ATP-dependent exchange of histone H2A for an H2A variant leading to transcriptional regulation of selected genes by chromatin remodeling. Component of the NuA4 histone acetyltransferase complex which is involved in transcriptional activation of selected genes principally by acetylation of nucleosomal histones H4 and H2A. The NuA4 complex is also involved in DNA repair. Yaf9 may also be required for viability in conditions in which the structural integrity of the spindle is compromised.</text>
</comment>
<evidence type="ECO:0000313" key="5">
    <source>
        <dbReference type="EMBL" id="RKP26101.1"/>
    </source>
</evidence>
<comment type="similarity">
    <text evidence="3">Belongs to the YAF9 family.</text>
</comment>
<dbReference type="InterPro" id="IPR038704">
    <property type="entry name" value="YEAST_sf"/>
</dbReference>
<comment type="subunit">
    <text evidence="3">Component of the SWR1 chromatin-remodeling complex and of the NuA4 histone acetyltransferase complex.</text>
</comment>
<dbReference type="InterPro" id="IPR005033">
    <property type="entry name" value="YEATS"/>
</dbReference>
<keyword evidence="3" id="KW-0234">DNA repair</keyword>
<sequence length="109" mass="13037">IRKKIHVITRNAIMTDREFYRDQVPWRKWQIALFEAEGGRLDDRMPFVSKVVFRLHEDFDRPNRCVTQAPFKIEEVGWGGFEVPISIFFHGNVRPFTFVHDLGFDYSVY</sequence>
<dbReference type="Pfam" id="PF03366">
    <property type="entry name" value="YEATS"/>
    <property type="match status" value="1"/>
</dbReference>
<feature type="non-terminal residue" evidence="5">
    <location>
        <position position="1"/>
    </location>
</feature>
<dbReference type="Gene3D" id="2.60.40.1970">
    <property type="entry name" value="YEATS domain"/>
    <property type="match status" value="1"/>
</dbReference>
<feature type="non-terminal residue" evidence="5">
    <location>
        <position position="109"/>
    </location>
</feature>
<dbReference type="OrthoDB" id="1741717at2759"/>
<evidence type="ECO:0000256" key="3">
    <source>
        <dbReference type="RuleBase" id="RU367117"/>
    </source>
</evidence>
<protein>
    <recommendedName>
        <fullName evidence="3">Protein AF-9 homolog</fullName>
    </recommendedName>
</protein>
<organism evidence="5 6">
    <name type="scientific">Syncephalis pseudoplumigaleata</name>
    <dbReference type="NCBI Taxonomy" id="1712513"/>
    <lineage>
        <taxon>Eukaryota</taxon>
        <taxon>Fungi</taxon>
        <taxon>Fungi incertae sedis</taxon>
        <taxon>Zoopagomycota</taxon>
        <taxon>Zoopagomycotina</taxon>
        <taxon>Zoopagomycetes</taxon>
        <taxon>Zoopagales</taxon>
        <taxon>Piptocephalidaceae</taxon>
        <taxon>Syncephalis</taxon>
    </lineage>
</organism>
<keyword evidence="3" id="KW-0175">Coiled coil</keyword>
<keyword evidence="3" id="KW-0963">Cytoplasm</keyword>
<dbReference type="Proteomes" id="UP000278143">
    <property type="component" value="Unassembled WGS sequence"/>
</dbReference>
<dbReference type="PANTHER" id="PTHR23195">
    <property type="entry name" value="YEATS DOMAIN"/>
    <property type="match status" value="1"/>
</dbReference>
<keyword evidence="3" id="KW-0227">DNA damage</keyword>
<dbReference type="AlphaFoldDB" id="A0A4P9Z2S9"/>
<keyword evidence="3" id="KW-0010">Activator</keyword>
<evidence type="ECO:0000259" key="4">
    <source>
        <dbReference type="PROSITE" id="PS51037"/>
    </source>
</evidence>
<dbReference type="InterPro" id="IPR055129">
    <property type="entry name" value="YEATS_dom"/>
</dbReference>
<evidence type="ECO:0000313" key="6">
    <source>
        <dbReference type="Proteomes" id="UP000278143"/>
    </source>
</evidence>
<dbReference type="EMBL" id="KZ989515">
    <property type="protein sequence ID" value="RKP26101.1"/>
    <property type="molecule type" value="Genomic_DNA"/>
</dbReference>
<feature type="domain" description="YEATS" evidence="4">
    <location>
        <begin position="1"/>
        <end position="109"/>
    </location>
</feature>
<comment type="domain">
    <text evidence="3">The coiled-coil domain is required for assembly into the NuA4 complex.</text>
</comment>
<reference evidence="6" key="1">
    <citation type="journal article" date="2018" name="Nat. Microbiol.">
        <title>Leveraging single-cell genomics to expand the fungal tree of life.</title>
        <authorList>
            <person name="Ahrendt S.R."/>
            <person name="Quandt C.A."/>
            <person name="Ciobanu D."/>
            <person name="Clum A."/>
            <person name="Salamov A."/>
            <person name="Andreopoulos B."/>
            <person name="Cheng J.F."/>
            <person name="Woyke T."/>
            <person name="Pelin A."/>
            <person name="Henrissat B."/>
            <person name="Reynolds N.K."/>
            <person name="Benny G.L."/>
            <person name="Smith M.E."/>
            <person name="James T.Y."/>
            <person name="Grigoriev I.V."/>
        </authorList>
    </citation>
    <scope>NUCLEOTIDE SEQUENCE [LARGE SCALE GENOMIC DNA]</scope>
    <source>
        <strain evidence="6">Benny S71-1</strain>
    </source>
</reference>
<gene>
    <name evidence="3" type="primary">YAF9</name>
    <name evidence="5" type="ORF">SYNPS1DRAFT_6206</name>
</gene>
<keyword evidence="6" id="KW-1185">Reference proteome</keyword>
<dbReference type="GO" id="GO:0006355">
    <property type="term" value="P:regulation of DNA-templated transcription"/>
    <property type="evidence" value="ECO:0007669"/>
    <property type="project" value="InterPro"/>
</dbReference>
<proteinExistence type="inferred from homology"/>
<evidence type="ECO:0000256" key="1">
    <source>
        <dbReference type="ARBA" id="ARBA00023242"/>
    </source>
</evidence>
<dbReference type="GO" id="GO:0006281">
    <property type="term" value="P:DNA repair"/>
    <property type="evidence" value="ECO:0007669"/>
    <property type="project" value="UniProtKB-UniRule"/>
</dbReference>
<evidence type="ECO:0000256" key="2">
    <source>
        <dbReference type="PROSITE-ProRule" id="PRU00376"/>
    </source>
</evidence>
<dbReference type="PROSITE" id="PS51037">
    <property type="entry name" value="YEATS"/>
    <property type="match status" value="1"/>
</dbReference>